<comment type="caution">
    <text evidence="9">The sequence shown here is derived from an EMBL/GenBank/DDBJ whole genome shotgun (WGS) entry which is preliminary data.</text>
</comment>
<dbReference type="PANTHER" id="PTHR12709:SF4">
    <property type="entry name" value="DNA-DIRECTED RNA POLYMERASE II SUBUNIT RPB7"/>
    <property type="match status" value="1"/>
</dbReference>
<feature type="transmembrane region" description="Helical" evidence="6">
    <location>
        <begin position="958"/>
        <end position="978"/>
    </location>
</feature>
<dbReference type="AlphaFoldDB" id="D3BHG2"/>
<reference evidence="9 10" key="1">
    <citation type="journal article" date="2011" name="Genome Res.">
        <title>Phylogeny-wide analysis of social amoeba genomes highlights ancient origins for complex intercellular communication.</title>
        <authorList>
            <person name="Heidel A.J."/>
            <person name="Lawal H.M."/>
            <person name="Felder M."/>
            <person name="Schilde C."/>
            <person name="Helps N.R."/>
            <person name="Tunggal B."/>
            <person name="Rivero F."/>
            <person name="John U."/>
            <person name="Schleicher M."/>
            <person name="Eichinger L."/>
            <person name="Platzer M."/>
            <person name="Noegel A.A."/>
            <person name="Schaap P."/>
            <person name="Gloeckner G."/>
        </authorList>
    </citation>
    <scope>NUCLEOTIDE SEQUENCE [LARGE SCALE GENOMIC DNA]</scope>
    <source>
        <strain evidence="10">ATCC 26659 / Pp 5 / PN500</strain>
    </source>
</reference>
<keyword evidence="6" id="KW-0472">Membrane</keyword>
<dbReference type="Pfam" id="PF00575">
    <property type="entry name" value="S1"/>
    <property type="match status" value="1"/>
</dbReference>
<dbReference type="FunFam" id="3.30.1490.120:FF:000001">
    <property type="entry name" value="DNA-directed RNA polymerase II subunit RPB7"/>
    <property type="match status" value="1"/>
</dbReference>
<dbReference type="Gene3D" id="3.30.1490.120">
    <property type="entry name" value="RNA polymerase Rpb7-like, N-terminal domain"/>
    <property type="match status" value="1"/>
</dbReference>
<gene>
    <name evidence="9" type="ORF">PPL_07964</name>
</gene>
<dbReference type="Gene3D" id="3.80.10.10">
    <property type="entry name" value="Ribonuclease Inhibitor"/>
    <property type="match status" value="1"/>
</dbReference>
<comment type="subcellular location">
    <subcellularLocation>
        <location evidence="1">Nucleus</location>
    </subcellularLocation>
</comment>
<dbReference type="GO" id="GO:0045948">
    <property type="term" value="P:positive regulation of translational initiation"/>
    <property type="evidence" value="ECO:0007669"/>
    <property type="project" value="TreeGrafter"/>
</dbReference>
<evidence type="ECO:0000256" key="4">
    <source>
        <dbReference type="ARBA" id="ARBA00023163"/>
    </source>
</evidence>
<dbReference type="GO" id="GO:0003727">
    <property type="term" value="F:single-stranded RNA binding"/>
    <property type="evidence" value="ECO:0007669"/>
    <property type="project" value="TreeGrafter"/>
</dbReference>
<dbReference type="InParanoid" id="D3BHG2"/>
<organism evidence="9 10">
    <name type="scientific">Heterostelium pallidum (strain ATCC 26659 / Pp 5 / PN500)</name>
    <name type="common">Cellular slime mold</name>
    <name type="synonym">Polysphondylium pallidum</name>
    <dbReference type="NCBI Taxonomy" id="670386"/>
    <lineage>
        <taxon>Eukaryota</taxon>
        <taxon>Amoebozoa</taxon>
        <taxon>Evosea</taxon>
        <taxon>Eumycetozoa</taxon>
        <taxon>Dictyostelia</taxon>
        <taxon>Acytosteliales</taxon>
        <taxon>Acytosteliaceae</taxon>
        <taxon>Heterostelium</taxon>
    </lineage>
</organism>
<evidence type="ECO:0000259" key="8">
    <source>
        <dbReference type="Pfam" id="PF03876"/>
    </source>
</evidence>
<keyword evidence="6" id="KW-1133">Transmembrane helix</keyword>
<keyword evidence="3" id="KW-0240">DNA-directed RNA polymerase</keyword>
<dbReference type="PANTHER" id="PTHR12709">
    <property type="entry name" value="DNA-DIRECTED RNA POLYMERASE II, III"/>
    <property type="match status" value="1"/>
</dbReference>
<dbReference type="CDD" id="cd04462">
    <property type="entry name" value="S1_RNAPII_Rpb7"/>
    <property type="match status" value="1"/>
</dbReference>
<evidence type="ECO:0000256" key="3">
    <source>
        <dbReference type="ARBA" id="ARBA00022478"/>
    </source>
</evidence>
<keyword evidence="5" id="KW-0539">Nucleus</keyword>
<keyword evidence="4" id="KW-0804">Transcription</keyword>
<dbReference type="STRING" id="670386.D3BHG2"/>
<dbReference type="GO" id="GO:0003697">
    <property type="term" value="F:single-stranded DNA binding"/>
    <property type="evidence" value="ECO:0007669"/>
    <property type="project" value="TreeGrafter"/>
</dbReference>
<comment type="similarity">
    <text evidence="2">Belongs to the eukaryotic RPB7/RPC8 RNA polymerase subunit family.</text>
</comment>
<dbReference type="GO" id="GO:0006367">
    <property type="term" value="P:transcription initiation at RNA polymerase II promoter"/>
    <property type="evidence" value="ECO:0007669"/>
    <property type="project" value="TreeGrafter"/>
</dbReference>
<evidence type="ECO:0000313" key="10">
    <source>
        <dbReference type="Proteomes" id="UP000001396"/>
    </source>
</evidence>
<dbReference type="InterPro" id="IPR005576">
    <property type="entry name" value="Rpb7-like_N"/>
</dbReference>
<dbReference type="GO" id="GO:0060213">
    <property type="term" value="P:positive regulation of nuclear-transcribed mRNA poly(A) tail shortening"/>
    <property type="evidence" value="ECO:0007669"/>
    <property type="project" value="TreeGrafter"/>
</dbReference>
<dbReference type="SUPFAM" id="SSF50249">
    <property type="entry name" value="Nucleic acid-binding proteins"/>
    <property type="match status" value="1"/>
</dbReference>
<protein>
    <submittedName>
        <fullName evidence="9">RNA polymerase II core subunit</fullName>
    </submittedName>
</protein>
<dbReference type="GO" id="GO:0005665">
    <property type="term" value="C:RNA polymerase II, core complex"/>
    <property type="evidence" value="ECO:0007669"/>
    <property type="project" value="TreeGrafter"/>
</dbReference>
<dbReference type="SUPFAM" id="SSF52047">
    <property type="entry name" value="RNI-like"/>
    <property type="match status" value="1"/>
</dbReference>
<dbReference type="InterPro" id="IPR003029">
    <property type="entry name" value="S1_domain"/>
</dbReference>
<feature type="transmembrane region" description="Helical" evidence="6">
    <location>
        <begin position="917"/>
        <end position="938"/>
    </location>
</feature>
<evidence type="ECO:0000256" key="5">
    <source>
        <dbReference type="ARBA" id="ARBA00023242"/>
    </source>
</evidence>
<name>D3BHG2_HETP5</name>
<dbReference type="InterPro" id="IPR036898">
    <property type="entry name" value="RNA_pol_Rpb7-like_N_sf"/>
</dbReference>
<evidence type="ECO:0000256" key="1">
    <source>
        <dbReference type="ARBA" id="ARBA00004123"/>
    </source>
</evidence>
<evidence type="ECO:0000256" key="6">
    <source>
        <dbReference type="SAM" id="Phobius"/>
    </source>
</evidence>
<accession>D3BHG2</accession>
<dbReference type="CDD" id="cd04329">
    <property type="entry name" value="RNAP_II_Rpb7_N"/>
    <property type="match status" value="1"/>
</dbReference>
<evidence type="ECO:0000259" key="7">
    <source>
        <dbReference type="Pfam" id="PF00575"/>
    </source>
</evidence>
<dbReference type="SUPFAM" id="SSF88798">
    <property type="entry name" value="N-terminal, heterodimerisation domain of RBP7 (RpoE)"/>
    <property type="match status" value="1"/>
</dbReference>
<dbReference type="InterPro" id="IPR032675">
    <property type="entry name" value="LRR_dom_sf"/>
</dbReference>
<feature type="domain" description="RNA polymerase Rpb7-like N-terminal" evidence="8">
    <location>
        <begin position="754"/>
        <end position="809"/>
    </location>
</feature>
<keyword evidence="6" id="KW-0812">Transmembrane</keyword>
<dbReference type="InterPro" id="IPR012340">
    <property type="entry name" value="NA-bd_OB-fold"/>
</dbReference>
<dbReference type="EMBL" id="ADBJ01000036">
    <property type="protein sequence ID" value="EFA79139.1"/>
    <property type="molecule type" value="Genomic_DNA"/>
</dbReference>
<sequence length="1025" mass="117485">MPYSHRRQHYEASQRGTSRMLRVNTSITRLLIYTFHDRIVNTYFDISGYSKEYTEMADKIMQSVGSFVSTLKVHRLSKLTLESSAFSNMIEQEIYIDLWSLKEFIENYPKSYDGLEYFKTSVIMPGSPGSQLMLQMALVCKEWYNYISKEISIEFFCEFVPLESKDKDSVVSEYLLSGPKCLYQYNGIKTIYLDCLDVGYDNADCSRLVKWIANFKNLERLVINTTSPRMVKVILDTLGDLKVEVYVGEQSREAIKMTDGDLSMFDHSRLEYVYYKTPDFPQVLGTHKSTTGNDGNDKLEIVYSHIKRWRVDNILFDYRLASKNGAGDLIDYTGLLEIKSLSHIKIVNSMSGFRFLPGVVGNASNIQSFKAYIPVHFHIGVDELLEWNKFCLELRSNKTLKTLSLKNKGRKDKKDGEEPDVHDLTENMGRGFAAFHFYSALISNNTLSSLTVTSRLVGLEFYMILTKTNRSVSHLKLTECKLSCHLYHLRELIQQNKSITSLTLKYDEFDNKSKRGVCKDWDLFCVELAANTSISTLKIESMESRSNQKQAKYFIAQTNAFPEDQTKTFGLAIGDNKAIRSLSIGCKLLSSSQLFYRSWSESNQTIRALRVRDCDLNHLFEISRMLKHNHSINTLNIYSVYDRSMDYYFACSTKVDTVKVANKIVRVVDSLIKALEIHRLSAMTMGNHYFSHVLCECLHNNDIASISCLKMFYHVRSSHLISSHHVISSYIERKEKKLISTLIYISKDDLTLERDLHIHPKHCGPNLYAIASEQLHSEVEGTCSGRYGFIITITSVDFVSRGKVLESTGYVVLPVKYRAIIFKPFKGEVLDAVVTKVTNLGFFAEAGPLTIFVSTHLIPTDMQFDAQSANPCFISDDGSSKISKDNEVRLQIKGTRVDATEIFAIGSIREDYLGFKMLSYLIVIIISVIFGFSLSYYNVHQLILTSILDIPLLSHKRMIAGVIGGQLVFYFLIFYYPLSRIVNKMIKFDEQYQDEYNQYKIASINSIYSNKNNNFNNNYHINKKI</sequence>
<dbReference type="Gene3D" id="2.40.50.140">
    <property type="entry name" value="Nucleic acid-binding proteins"/>
    <property type="match status" value="1"/>
</dbReference>
<dbReference type="RefSeq" id="XP_020431261.1">
    <property type="nucleotide sequence ID" value="XM_020578797.1"/>
</dbReference>
<feature type="domain" description="S1 motif" evidence="7">
    <location>
        <begin position="823"/>
        <end position="902"/>
    </location>
</feature>
<dbReference type="InterPro" id="IPR045113">
    <property type="entry name" value="Rpb7-like"/>
</dbReference>
<dbReference type="GeneID" id="31363444"/>
<dbReference type="Proteomes" id="UP000001396">
    <property type="component" value="Unassembled WGS sequence"/>
</dbReference>
<keyword evidence="10" id="KW-1185">Reference proteome</keyword>
<dbReference type="FunFam" id="2.40.50.140:FF:000043">
    <property type="entry name" value="DNA-directed RNA polymerase II subunit RPB7"/>
    <property type="match status" value="1"/>
</dbReference>
<evidence type="ECO:0000313" key="9">
    <source>
        <dbReference type="EMBL" id="EFA79139.1"/>
    </source>
</evidence>
<dbReference type="GO" id="GO:0031369">
    <property type="term" value="F:translation initiation factor binding"/>
    <property type="evidence" value="ECO:0007669"/>
    <property type="project" value="TreeGrafter"/>
</dbReference>
<proteinExistence type="inferred from homology"/>
<dbReference type="GO" id="GO:0000932">
    <property type="term" value="C:P-body"/>
    <property type="evidence" value="ECO:0007669"/>
    <property type="project" value="TreeGrafter"/>
</dbReference>
<dbReference type="Pfam" id="PF03876">
    <property type="entry name" value="SHS2_Rpb7-N"/>
    <property type="match status" value="1"/>
</dbReference>
<evidence type="ECO:0000256" key="2">
    <source>
        <dbReference type="ARBA" id="ARBA00009307"/>
    </source>
</evidence>